<feature type="non-terminal residue" evidence="2">
    <location>
        <position position="1"/>
    </location>
</feature>
<gene>
    <name evidence="2" type="ORF">scyTo_0012854</name>
</gene>
<comment type="caution">
    <text evidence="2">The sequence shown here is derived from an EMBL/GenBank/DDBJ whole genome shotgun (WGS) entry which is preliminary data.</text>
</comment>
<dbReference type="EMBL" id="BFAA01006345">
    <property type="protein sequence ID" value="GCB61090.1"/>
    <property type="molecule type" value="Genomic_DNA"/>
</dbReference>
<sequence>PLGVPRGVAVTSRARCRAPRDRRREEEPLPVIKQVKSNL</sequence>
<evidence type="ECO:0000313" key="3">
    <source>
        <dbReference type="Proteomes" id="UP000288216"/>
    </source>
</evidence>
<keyword evidence="3" id="KW-1185">Reference proteome</keyword>
<evidence type="ECO:0000313" key="2">
    <source>
        <dbReference type="EMBL" id="GCB61090.1"/>
    </source>
</evidence>
<name>A0A401NJQ4_SCYTO</name>
<dbReference type="AlphaFoldDB" id="A0A401NJQ4"/>
<protein>
    <submittedName>
        <fullName evidence="2">Uncharacterized protein</fullName>
    </submittedName>
</protein>
<proteinExistence type="predicted"/>
<feature type="region of interest" description="Disordered" evidence="1">
    <location>
        <begin position="1"/>
        <end position="39"/>
    </location>
</feature>
<accession>A0A401NJQ4</accession>
<feature type="compositionally biased region" description="Basic and acidic residues" evidence="1">
    <location>
        <begin position="18"/>
        <end position="27"/>
    </location>
</feature>
<dbReference type="Proteomes" id="UP000288216">
    <property type="component" value="Unassembled WGS sequence"/>
</dbReference>
<organism evidence="2 3">
    <name type="scientific">Scyliorhinus torazame</name>
    <name type="common">Cloudy catshark</name>
    <name type="synonym">Catulus torazame</name>
    <dbReference type="NCBI Taxonomy" id="75743"/>
    <lineage>
        <taxon>Eukaryota</taxon>
        <taxon>Metazoa</taxon>
        <taxon>Chordata</taxon>
        <taxon>Craniata</taxon>
        <taxon>Vertebrata</taxon>
        <taxon>Chondrichthyes</taxon>
        <taxon>Elasmobranchii</taxon>
        <taxon>Galeomorphii</taxon>
        <taxon>Galeoidea</taxon>
        <taxon>Carcharhiniformes</taxon>
        <taxon>Scyliorhinidae</taxon>
        <taxon>Scyliorhinus</taxon>
    </lineage>
</organism>
<reference evidence="2 3" key="1">
    <citation type="journal article" date="2018" name="Nat. Ecol. Evol.">
        <title>Shark genomes provide insights into elasmobranch evolution and the origin of vertebrates.</title>
        <authorList>
            <person name="Hara Y"/>
            <person name="Yamaguchi K"/>
            <person name="Onimaru K"/>
            <person name="Kadota M"/>
            <person name="Koyanagi M"/>
            <person name="Keeley SD"/>
            <person name="Tatsumi K"/>
            <person name="Tanaka K"/>
            <person name="Motone F"/>
            <person name="Kageyama Y"/>
            <person name="Nozu R"/>
            <person name="Adachi N"/>
            <person name="Nishimura O"/>
            <person name="Nakagawa R"/>
            <person name="Tanegashima C"/>
            <person name="Kiyatake I"/>
            <person name="Matsumoto R"/>
            <person name="Murakumo K"/>
            <person name="Nishida K"/>
            <person name="Terakita A"/>
            <person name="Kuratani S"/>
            <person name="Sato K"/>
            <person name="Hyodo S Kuraku.S."/>
        </authorList>
    </citation>
    <scope>NUCLEOTIDE SEQUENCE [LARGE SCALE GENOMIC DNA]</scope>
</reference>
<evidence type="ECO:0000256" key="1">
    <source>
        <dbReference type="SAM" id="MobiDB-lite"/>
    </source>
</evidence>